<keyword evidence="1" id="KW-0472">Membrane</keyword>
<feature type="transmembrane region" description="Helical" evidence="1">
    <location>
        <begin position="79"/>
        <end position="103"/>
    </location>
</feature>
<proteinExistence type="predicted"/>
<comment type="caution">
    <text evidence="2">The sequence shown here is derived from an EMBL/GenBank/DDBJ whole genome shotgun (WGS) entry which is preliminary data.</text>
</comment>
<evidence type="ECO:0000256" key="1">
    <source>
        <dbReference type="SAM" id="Phobius"/>
    </source>
</evidence>
<accession>A0ABV6C7D2</accession>
<name>A0ABV6C7D2_9GAMM</name>
<evidence type="ECO:0008006" key="4">
    <source>
        <dbReference type="Google" id="ProtNLM"/>
    </source>
</evidence>
<evidence type="ECO:0000313" key="3">
    <source>
        <dbReference type="Proteomes" id="UP001589758"/>
    </source>
</evidence>
<sequence length="208" mass="24077">MTNSNNFNPFLLLAKVEYTQTKEEFLHATEQSKKLNRIRFSRDHKASHLISLGILVFLILNRVNFVFYPDSLHRDVHHVLFAIGLIFLIGFSVIVIMGSRFTLASGIKYKKSSYDNLASPNYKIAAFLDGLLIQTPQFQGFVPWPKLRVVKLNDYIQVDVNQTLAKEKSIELKNFTTLFIPKHLFPRHEFFTQLAQGQCYYLDTSSEK</sequence>
<protein>
    <recommendedName>
        <fullName evidence="4">Photosystem I assembly protein Ycf4</fullName>
    </recommendedName>
</protein>
<dbReference type="Proteomes" id="UP001589758">
    <property type="component" value="Unassembled WGS sequence"/>
</dbReference>
<organism evidence="2 3">
    <name type="scientific">Thorsellia kenyensis</name>
    <dbReference type="NCBI Taxonomy" id="1549888"/>
    <lineage>
        <taxon>Bacteria</taxon>
        <taxon>Pseudomonadati</taxon>
        <taxon>Pseudomonadota</taxon>
        <taxon>Gammaproteobacteria</taxon>
        <taxon>Enterobacterales</taxon>
        <taxon>Thorselliaceae</taxon>
        <taxon>Thorsellia</taxon>
    </lineage>
</organism>
<keyword evidence="1" id="KW-1133">Transmembrane helix</keyword>
<dbReference type="EMBL" id="JBHLXE010000016">
    <property type="protein sequence ID" value="MFC0178869.1"/>
    <property type="molecule type" value="Genomic_DNA"/>
</dbReference>
<gene>
    <name evidence="2" type="ORF">ACFFIT_01960</name>
</gene>
<evidence type="ECO:0000313" key="2">
    <source>
        <dbReference type="EMBL" id="MFC0178869.1"/>
    </source>
</evidence>
<keyword evidence="3" id="KW-1185">Reference proteome</keyword>
<dbReference type="RefSeq" id="WP_385875889.1">
    <property type="nucleotide sequence ID" value="NZ_JBHLXE010000016.1"/>
</dbReference>
<keyword evidence="1" id="KW-0812">Transmembrane</keyword>
<reference evidence="2 3" key="1">
    <citation type="submission" date="2024-09" db="EMBL/GenBank/DDBJ databases">
        <authorList>
            <person name="Sun Q."/>
            <person name="Mori K."/>
        </authorList>
    </citation>
    <scope>NUCLEOTIDE SEQUENCE [LARGE SCALE GENOMIC DNA]</scope>
    <source>
        <strain evidence="2 3">CCM 8545</strain>
    </source>
</reference>
<feature type="transmembrane region" description="Helical" evidence="1">
    <location>
        <begin position="46"/>
        <end position="67"/>
    </location>
</feature>